<evidence type="ECO:0000256" key="1">
    <source>
        <dbReference type="SAM" id="MobiDB-lite"/>
    </source>
</evidence>
<organism evidence="2 3">
    <name type="scientific">Streptomyces lunaelactis</name>
    <dbReference type="NCBI Taxonomy" id="1535768"/>
    <lineage>
        <taxon>Bacteria</taxon>
        <taxon>Bacillati</taxon>
        <taxon>Actinomycetota</taxon>
        <taxon>Actinomycetes</taxon>
        <taxon>Kitasatosporales</taxon>
        <taxon>Streptomycetaceae</taxon>
        <taxon>Streptomyces</taxon>
    </lineage>
</organism>
<gene>
    <name evidence="2" type="ORF">SLUN_33475</name>
</gene>
<accession>A0A2R4TB90</accession>
<dbReference type="AlphaFoldDB" id="A0A2R4TB90"/>
<reference evidence="2 3" key="1">
    <citation type="submission" date="2018-01" db="EMBL/GenBank/DDBJ databases">
        <title>Complete genome sequence of Streptomyces lunaelactis MM109T, a Ferroverdin A producer isolated from cave moonmilk deposits.</title>
        <authorList>
            <person name="Naome A."/>
            <person name="Martinet L."/>
            <person name="Maciejewska M."/>
            <person name="Anderssen S."/>
            <person name="Adam D."/>
            <person name="Tenconi E."/>
            <person name="Deflandre B."/>
            <person name="Arguelles-Arias A."/>
            <person name="Calusinska M."/>
            <person name="Copieters W."/>
            <person name="Karim L."/>
            <person name="Hanikenne M."/>
            <person name="Baurain D."/>
            <person name="van Wezel G."/>
            <person name="Smargiasso N."/>
            <person name="de Pauw E."/>
            <person name="Delfosse P."/>
            <person name="Rigali S."/>
        </authorList>
    </citation>
    <scope>NUCLEOTIDE SEQUENCE [LARGE SCALE GENOMIC DNA]</scope>
    <source>
        <strain evidence="2 3">MM109</strain>
    </source>
</reference>
<protein>
    <recommendedName>
        <fullName evidence="4">Beta-ketoacyl synthase N-terminal domain-containing protein</fullName>
    </recommendedName>
</protein>
<dbReference type="Proteomes" id="UP000244201">
    <property type="component" value="Chromosome"/>
</dbReference>
<proteinExistence type="predicted"/>
<dbReference type="KEGG" id="slk:SLUN_33475"/>
<feature type="region of interest" description="Disordered" evidence="1">
    <location>
        <begin position="1"/>
        <end position="37"/>
    </location>
</feature>
<dbReference type="GeneID" id="55660162"/>
<feature type="compositionally biased region" description="Gly residues" evidence="1">
    <location>
        <begin position="26"/>
        <end position="37"/>
    </location>
</feature>
<evidence type="ECO:0000313" key="3">
    <source>
        <dbReference type="Proteomes" id="UP000244201"/>
    </source>
</evidence>
<name>A0A2R4TB90_9ACTN</name>
<evidence type="ECO:0008006" key="4">
    <source>
        <dbReference type="Google" id="ProtNLM"/>
    </source>
</evidence>
<sequence>MSVATRAYGTDPPGTDCPSAHRPGAAGDGTDGPGTGVRAGFARTLVAGVGRPGPGTVQLVTRVLGALVADAEPPGHAPIVLAATDHCLRAVAEFVATCEDTTRRLRPSVSLALEPSLLLGRFTVEQEWAAPCYALVTPGGAGAAALRWATAAVRGGTVPAAVVCEVVHGQRAGEETVLAVAALIGPGGAPTAGVRALDPDRDMPAGLDSVLLRAARGEVAGT</sequence>
<evidence type="ECO:0000313" key="2">
    <source>
        <dbReference type="EMBL" id="AVZ76388.1"/>
    </source>
</evidence>
<dbReference type="EMBL" id="CP026304">
    <property type="protein sequence ID" value="AVZ76388.1"/>
    <property type="molecule type" value="Genomic_DNA"/>
</dbReference>
<dbReference type="OrthoDB" id="4235259at2"/>
<keyword evidence="3" id="KW-1185">Reference proteome</keyword>
<dbReference type="RefSeq" id="WP_108153675.1">
    <property type="nucleotide sequence ID" value="NZ_CP026304.1"/>
</dbReference>